<organism evidence="15 16">
    <name type="scientific">Pontibacter ummariensis</name>
    <dbReference type="NCBI Taxonomy" id="1610492"/>
    <lineage>
        <taxon>Bacteria</taxon>
        <taxon>Pseudomonadati</taxon>
        <taxon>Bacteroidota</taxon>
        <taxon>Cytophagia</taxon>
        <taxon>Cytophagales</taxon>
        <taxon>Hymenobacteraceae</taxon>
        <taxon>Pontibacter</taxon>
    </lineage>
</organism>
<dbReference type="Gene3D" id="3.30.565.10">
    <property type="entry name" value="Histidine kinase-like ATPase, C-terminal domain"/>
    <property type="match status" value="1"/>
</dbReference>
<evidence type="ECO:0000256" key="3">
    <source>
        <dbReference type="ARBA" id="ARBA00012438"/>
    </source>
</evidence>
<dbReference type="InterPro" id="IPR005467">
    <property type="entry name" value="His_kinase_dom"/>
</dbReference>
<dbReference type="PROSITE" id="PS50109">
    <property type="entry name" value="HIS_KIN"/>
    <property type="match status" value="1"/>
</dbReference>
<keyword evidence="8 15" id="KW-0418">Kinase</keyword>
<evidence type="ECO:0000313" key="16">
    <source>
        <dbReference type="Proteomes" id="UP000198432"/>
    </source>
</evidence>
<dbReference type="PROSITE" id="PS50112">
    <property type="entry name" value="PAS"/>
    <property type="match status" value="1"/>
</dbReference>
<dbReference type="SMART" id="SM00387">
    <property type="entry name" value="HATPase_c"/>
    <property type="match status" value="1"/>
</dbReference>
<evidence type="ECO:0000313" key="15">
    <source>
        <dbReference type="EMBL" id="SNS85850.1"/>
    </source>
</evidence>
<accession>A0A239HWT5</accession>
<dbReference type="Pfam" id="PF08448">
    <property type="entry name" value="PAS_4"/>
    <property type="match status" value="1"/>
</dbReference>
<dbReference type="InterPro" id="IPR003594">
    <property type="entry name" value="HATPase_dom"/>
</dbReference>
<dbReference type="EC" id="2.7.13.3" evidence="3"/>
<dbReference type="Gene3D" id="3.30.450.20">
    <property type="entry name" value="PAS domain"/>
    <property type="match status" value="1"/>
</dbReference>
<dbReference type="InterPro" id="IPR013656">
    <property type="entry name" value="PAS_4"/>
</dbReference>
<keyword evidence="11" id="KW-0902">Two-component regulatory system</keyword>
<dbReference type="RefSeq" id="WP_089320230.1">
    <property type="nucleotide sequence ID" value="NZ_FZOQ01000015.1"/>
</dbReference>
<sequence length="362" mass="40969">MPYSNPDADSLQFLANHTEQAIFVLDAASLHFTYLNPAFLNALKLNQDSGLAFDAVLNMIHEEDQQYVQEAYQQLLEGQELKELEFRVDLPEHGERWMCLRPFLKQGEAGRQQVVGYVEDVTAARQYNDYLKKFANKKDSVLHVLGHDLAGPLGIIQSLSGVMADELKANKSEELEKLIGLIGKTSAHAVKLIKSFINHEFLATTGVDTIKRRVNIVKRFEEIIDQYRYSAEEIDKTFEFYASSDKIYALLDDVKFMQAVNNLISNAVKFTPAGGIIQVGLEEQERTVLVKVADNGIGIPQRYHQVLYDTFTQARRPGLKGEPTTGLGMSIVKTIVEWHKGQVWFKSEEGEGTTFYIEIPKY</sequence>
<evidence type="ECO:0000256" key="4">
    <source>
        <dbReference type="ARBA" id="ARBA00022553"/>
    </source>
</evidence>
<dbReference type="Proteomes" id="UP000198432">
    <property type="component" value="Unassembled WGS sequence"/>
</dbReference>
<keyword evidence="16" id="KW-1185">Reference proteome</keyword>
<dbReference type="GO" id="GO:0007234">
    <property type="term" value="P:osmosensory signaling via phosphorelay pathway"/>
    <property type="evidence" value="ECO:0007669"/>
    <property type="project" value="TreeGrafter"/>
</dbReference>
<evidence type="ECO:0000256" key="11">
    <source>
        <dbReference type="ARBA" id="ARBA00023012"/>
    </source>
</evidence>
<keyword evidence="5" id="KW-0808">Transferase</keyword>
<dbReference type="SUPFAM" id="SSF47384">
    <property type="entry name" value="Homodimeric domain of signal transducing histidine kinase"/>
    <property type="match status" value="1"/>
</dbReference>
<evidence type="ECO:0000256" key="8">
    <source>
        <dbReference type="ARBA" id="ARBA00022777"/>
    </source>
</evidence>
<dbReference type="SMART" id="SM00091">
    <property type="entry name" value="PAS"/>
    <property type="match status" value="1"/>
</dbReference>
<proteinExistence type="predicted"/>
<protein>
    <recommendedName>
        <fullName evidence="3">histidine kinase</fullName>
        <ecNumber evidence="3">2.7.13.3</ecNumber>
    </recommendedName>
</protein>
<dbReference type="SUPFAM" id="SSF55785">
    <property type="entry name" value="PYP-like sensor domain (PAS domain)"/>
    <property type="match status" value="1"/>
</dbReference>
<dbReference type="PANTHER" id="PTHR42878:SF7">
    <property type="entry name" value="SENSOR HISTIDINE KINASE GLRK"/>
    <property type="match status" value="1"/>
</dbReference>
<evidence type="ECO:0000256" key="5">
    <source>
        <dbReference type="ARBA" id="ARBA00022679"/>
    </source>
</evidence>
<keyword evidence="6" id="KW-0812">Transmembrane</keyword>
<evidence type="ECO:0000256" key="7">
    <source>
        <dbReference type="ARBA" id="ARBA00022741"/>
    </source>
</evidence>
<dbReference type="PRINTS" id="PR00344">
    <property type="entry name" value="BCTRLSENSOR"/>
</dbReference>
<evidence type="ECO:0000256" key="1">
    <source>
        <dbReference type="ARBA" id="ARBA00000085"/>
    </source>
</evidence>
<dbReference type="FunFam" id="3.30.565.10:FF:000006">
    <property type="entry name" value="Sensor histidine kinase WalK"/>
    <property type="match status" value="1"/>
</dbReference>
<dbReference type="Pfam" id="PF02518">
    <property type="entry name" value="HATPase_c"/>
    <property type="match status" value="1"/>
</dbReference>
<dbReference type="InterPro" id="IPR050351">
    <property type="entry name" value="BphY/WalK/GraS-like"/>
</dbReference>
<evidence type="ECO:0000259" key="13">
    <source>
        <dbReference type="PROSITE" id="PS50109"/>
    </source>
</evidence>
<feature type="domain" description="PAS" evidence="14">
    <location>
        <begin position="7"/>
        <end position="79"/>
    </location>
</feature>
<dbReference type="GO" id="GO:0005524">
    <property type="term" value="F:ATP binding"/>
    <property type="evidence" value="ECO:0007669"/>
    <property type="project" value="UniProtKB-KW"/>
</dbReference>
<dbReference type="OrthoDB" id="9757990at2"/>
<keyword evidence="4" id="KW-0597">Phosphoprotein</keyword>
<feature type="domain" description="Histidine kinase" evidence="13">
    <location>
        <begin position="144"/>
        <end position="362"/>
    </location>
</feature>
<keyword evidence="7" id="KW-0547">Nucleotide-binding</keyword>
<name>A0A239HWT5_9BACT</name>
<reference evidence="16" key="1">
    <citation type="submission" date="2017-06" db="EMBL/GenBank/DDBJ databases">
        <authorList>
            <person name="Varghese N."/>
            <person name="Submissions S."/>
        </authorList>
    </citation>
    <scope>NUCLEOTIDE SEQUENCE [LARGE SCALE GENOMIC DNA]</scope>
    <source>
        <strain evidence="16">NKM1</strain>
    </source>
</reference>
<dbReference type="InterPro" id="IPR004358">
    <property type="entry name" value="Sig_transdc_His_kin-like_C"/>
</dbReference>
<comment type="catalytic activity">
    <reaction evidence="1">
        <text>ATP + protein L-histidine = ADP + protein N-phospho-L-histidine.</text>
        <dbReference type="EC" id="2.7.13.3"/>
    </reaction>
</comment>
<evidence type="ECO:0000256" key="6">
    <source>
        <dbReference type="ARBA" id="ARBA00022692"/>
    </source>
</evidence>
<evidence type="ECO:0000256" key="2">
    <source>
        <dbReference type="ARBA" id="ARBA00004141"/>
    </source>
</evidence>
<dbReference type="GO" id="GO:0030295">
    <property type="term" value="F:protein kinase activator activity"/>
    <property type="evidence" value="ECO:0007669"/>
    <property type="project" value="TreeGrafter"/>
</dbReference>
<evidence type="ECO:0000256" key="9">
    <source>
        <dbReference type="ARBA" id="ARBA00022840"/>
    </source>
</evidence>
<dbReference type="EMBL" id="FZOQ01000015">
    <property type="protein sequence ID" value="SNS85850.1"/>
    <property type="molecule type" value="Genomic_DNA"/>
</dbReference>
<dbReference type="AlphaFoldDB" id="A0A239HWT5"/>
<dbReference type="InterPro" id="IPR000014">
    <property type="entry name" value="PAS"/>
</dbReference>
<dbReference type="SUPFAM" id="SSF55874">
    <property type="entry name" value="ATPase domain of HSP90 chaperone/DNA topoisomerase II/histidine kinase"/>
    <property type="match status" value="1"/>
</dbReference>
<dbReference type="InterPro" id="IPR036097">
    <property type="entry name" value="HisK_dim/P_sf"/>
</dbReference>
<evidence type="ECO:0000256" key="12">
    <source>
        <dbReference type="ARBA" id="ARBA00023136"/>
    </source>
</evidence>
<dbReference type="InterPro" id="IPR036890">
    <property type="entry name" value="HATPase_C_sf"/>
</dbReference>
<comment type="subcellular location">
    <subcellularLocation>
        <location evidence="2">Membrane</location>
        <topology evidence="2">Multi-pass membrane protein</topology>
    </subcellularLocation>
</comment>
<gene>
    <name evidence="15" type="ORF">SAMN06296052_11518</name>
</gene>
<dbReference type="PANTHER" id="PTHR42878">
    <property type="entry name" value="TWO-COMPONENT HISTIDINE KINASE"/>
    <property type="match status" value="1"/>
</dbReference>
<evidence type="ECO:0000259" key="14">
    <source>
        <dbReference type="PROSITE" id="PS50112"/>
    </source>
</evidence>
<dbReference type="CDD" id="cd00130">
    <property type="entry name" value="PAS"/>
    <property type="match status" value="1"/>
</dbReference>
<keyword evidence="12" id="KW-0472">Membrane</keyword>
<dbReference type="NCBIfam" id="TIGR00229">
    <property type="entry name" value="sensory_box"/>
    <property type="match status" value="1"/>
</dbReference>
<dbReference type="GO" id="GO:0000156">
    <property type="term" value="F:phosphorelay response regulator activity"/>
    <property type="evidence" value="ECO:0007669"/>
    <property type="project" value="TreeGrafter"/>
</dbReference>
<keyword evidence="9" id="KW-0067">ATP-binding</keyword>
<keyword evidence="10" id="KW-1133">Transmembrane helix</keyword>
<dbReference type="InterPro" id="IPR035965">
    <property type="entry name" value="PAS-like_dom_sf"/>
</dbReference>
<evidence type="ECO:0000256" key="10">
    <source>
        <dbReference type="ARBA" id="ARBA00022989"/>
    </source>
</evidence>
<dbReference type="GO" id="GO:0000155">
    <property type="term" value="F:phosphorelay sensor kinase activity"/>
    <property type="evidence" value="ECO:0007669"/>
    <property type="project" value="InterPro"/>
</dbReference>
<dbReference type="GO" id="GO:0016020">
    <property type="term" value="C:membrane"/>
    <property type="evidence" value="ECO:0007669"/>
    <property type="project" value="UniProtKB-SubCell"/>
</dbReference>